<name>A0ABR2ZRQ8_9AGAR</name>
<dbReference type="InterPro" id="IPR013785">
    <property type="entry name" value="Aldolase_TIM"/>
</dbReference>
<protein>
    <recommendedName>
        <fullName evidence="3">NADH:flavin oxidoreductase/NADH oxidase N-terminal domain-containing protein</fullName>
    </recommendedName>
</protein>
<evidence type="ECO:0008006" key="3">
    <source>
        <dbReference type="Google" id="ProtNLM"/>
    </source>
</evidence>
<dbReference type="Proteomes" id="UP001437256">
    <property type="component" value="Unassembled WGS sequence"/>
</dbReference>
<dbReference type="SUPFAM" id="SSF51395">
    <property type="entry name" value="FMN-linked oxidoreductases"/>
    <property type="match status" value="1"/>
</dbReference>
<dbReference type="InterPro" id="IPR045247">
    <property type="entry name" value="Oye-like"/>
</dbReference>
<dbReference type="PANTHER" id="PTHR22893">
    <property type="entry name" value="NADH OXIDOREDUCTASE-RELATED"/>
    <property type="match status" value="1"/>
</dbReference>
<organism evidence="1 2">
    <name type="scientific">Marasmius tenuissimus</name>
    <dbReference type="NCBI Taxonomy" id="585030"/>
    <lineage>
        <taxon>Eukaryota</taxon>
        <taxon>Fungi</taxon>
        <taxon>Dikarya</taxon>
        <taxon>Basidiomycota</taxon>
        <taxon>Agaricomycotina</taxon>
        <taxon>Agaricomycetes</taxon>
        <taxon>Agaricomycetidae</taxon>
        <taxon>Agaricales</taxon>
        <taxon>Marasmiineae</taxon>
        <taxon>Marasmiaceae</taxon>
        <taxon>Marasmius</taxon>
    </lineage>
</organism>
<sequence length="140" mass="15738">MPLEETLETFRYLLQQIDNLKLAYITLVRYLEMADPVLDGKHRAIKHDVVESYKPYIKNTKLFVNGGVFPDEAAKLVSEGTADAIVFGFLYVAHPDLAKRIQHGKALHPEATNFTTLYGAGGSIEDLRAGYTDYPAEKYD</sequence>
<evidence type="ECO:0000313" key="1">
    <source>
        <dbReference type="EMBL" id="KAL0064000.1"/>
    </source>
</evidence>
<comment type="caution">
    <text evidence="1">The sequence shown here is derived from an EMBL/GenBank/DDBJ whole genome shotgun (WGS) entry which is preliminary data.</text>
</comment>
<dbReference type="Gene3D" id="3.20.20.70">
    <property type="entry name" value="Aldolase class I"/>
    <property type="match status" value="1"/>
</dbReference>
<reference evidence="1 2" key="1">
    <citation type="submission" date="2024-05" db="EMBL/GenBank/DDBJ databases">
        <title>A draft genome resource for the thread blight pathogen Marasmius tenuissimus strain MS-2.</title>
        <authorList>
            <person name="Yulfo-Soto G.E."/>
            <person name="Baruah I.K."/>
            <person name="Amoako-Attah I."/>
            <person name="Bukari Y."/>
            <person name="Meinhardt L.W."/>
            <person name="Bailey B.A."/>
            <person name="Cohen S.P."/>
        </authorList>
    </citation>
    <scope>NUCLEOTIDE SEQUENCE [LARGE SCALE GENOMIC DNA]</scope>
    <source>
        <strain evidence="1 2">MS-2</strain>
    </source>
</reference>
<keyword evidence="2" id="KW-1185">Reference proteome</keyword>
<evidence type="ECO:0000313" key="2">
    <source>
        <dbReference type="Proteomes" id="UP001437256"/>
    </source>
</evidence>
<dbReference type="EMBL" id="JBBXMP010000069">
    <property type="protein sequence ID" value="KAL0064000.1"/>
    <property type="molecule type" value="Genomic_DNA"/>
</dbReference>
<proteinExistence type="predicted"/>
<accession>A0ABR2ZRQ8</accession>
<dbReference type="PANTHER" id="PTHR22893:SF91">
    <property type="entry name" value="NADPH DEHYDROGENASE 2-RELATED"/>
    <property type="match status" value="1"/>
</dbReference>
<gene>
    <name evidence="1" type="ORF">AAF712_009068</name>
</gene>